<gene>
    <name evidence="3" type="ORF">PGO_000625</name>
</gene>
<dbReference type="OMA" id="NDEITDC"/>
<keyword evidence="2" id="KW-0472">Membrane</keyword>
<feature type="transmembrane region" description="Helical" evidence="2">
    <location>
        <begin position="468"/>
        <end position="496"/>
    </location>
</feature>
<dbReference type="RefSeq" id="XP_028546606.1">
    <property type="nucleotide sequence ID" value="XM_028690805.1"/>
</dbReference>
<evidence type="ECO:0000313" key="3">
    <source>
        <dbReference type="EMBL" id="GAW84017.1"/>
    </source>
</evidence>
<reference evidence="4" key="1">
    <citation type="submission" date="2017-04" db="EMBL/GenBank/DDBJ databases">
        <title>Plasmodium gonderi genome.</title>
        <authorList>
            <person name="Arisue N."/>
            <person name="Honma H."/>
            <person name="Kawai S."/>
            <person name="Tougan T."/>
            <person name="Tanabe K."/>
            <person name="Horii T."/>
        </authorList>
    </citation>
    <scope>NUCLEOTIDE SEQUENCE [LARGE SCALE GENOMIC DNA]</scope>
    <source>
        <strain evidence="4">ATCC 30045</strain>
    </source>
</reference>
<evidence type="ECO:0000256" key="1">
    <source>
        <dbReference type="SAM" id="MobiDB-lite"/>
    </source>
</evidence>
<protein>
    <submittedName>
        <fullName evidence="3">Variable surface protein</fullName>
    </submittedName>
</protein>
<dbReference type="EMBL" id="BDQF01000064">
    <property type="protein sequence ID" value="GAW84017.1"/>
    <property type="molecule type" value="Genomic_DNA"/>
</dbReference>
<feature type="region of interest" description="Disordered" evidence="1">
    <location>
        <begin position="227"/>
        <end position="256"/>
    </location>
</feature>
<comment type="caution">
    <text evidence="3">The sequence shown here is derived from an EMBL/GenBank/DDBJ whole genome shotgun (WGS) entry which is preliminary data.</text>
</comment>
<evidence type="ECO:0000313" key="4">
    <source>
        <dbReference type="Proteomes" id="UP000195521"/>
    </source>
</evidence>
<sequence length="535" mass="60213">MLLYKYVKIPFIMAAVDVKFVDNNQEDVLIKCLEEFSKRKNEFEQIINKFDGNIYENLSSKCGEVYQYIKNIKDHLKNCIEKNNVLYNVYIYEIIKKIPKICVDILACGRNIKTNGESLPEIISEIEKSHEGSKECRQKLKETEELKSHSISFPEIHDSKDLKSIDSQELQNHVNGKVSEQQTIVSQEEQSENEHVNHLETQHEQHGLSDTHHYNVHGKIETFKESISLSDGSPSTKLDTTAHDLPSQRTSTIKSDPGNKLNTIDIDEHSKFNGTISVWAKIGESGLTSYDSASSKSEHIDSDGLAKIYPADEIYRDISKSHNDNSNTVTLDDVSGSKGLHYGHNDVQAAGVRGIPNLSVGKKDFLYQSDGGNGVHIETSINGVVHNEFHEMLKSVQHNLTSTGTSPYTYTVISNENSGIYNSDSSGKYTEGQNGTNRTNSTGNVITIGKDIALDKSIQVDQGISLKAYIIIALIPLVIILLLTFLIKHTSLGMFFKKKKRRKRKGMNEKLQRILLGPSNARERRVHLAYSYFEY</sequence>
<proteinExistence type="predicted"/>
<dbReference type="GeneID" id="39744825"/>
<organism evidence="3 4">
    <name type="scientific">Plasmodium gonderi</name>
    <dbReference type="NCBI Taxonomy" id="77519"/>
    <lineage>
        <taxon>Eukaryota</taxon>
        <taxon>Sar</taxon>
        <taxon>Alveolata</taxon>
        <taxon>Apicomplexa</taxon>
        <taxon>Aconoidasida</taxon>
        <taxon>Haemosporida</taxon>
        <taxon>Plasmodiidae</taxon>
        <taxon>Plasmodium</taxon>
        <taxon>Plasmodium (Plasmodium)</taxon>
    </lineage>
</organism>
<accession>A0A1Y1JS50</accession>
<keyword evidence="4" id="KW-1185">Reference proteome</keyword>
<keyword evidence="2" id="KW-1133">Transmembrane helix</keyword>
<feature type="compositionally biased region" description="Polar residues" evidence="1">
    <location>
        <begin position="227"/>
        <end position="239"/>
    </location>
</feature>
<keyword evidence="2" id="KW-0812">Transmembrane</keyword>
<evidence type="ECO:0000256" key="2">
    <source>
        <dbReference type="SAM" id="Phobius"/>
    </source>
</evidence>
<dbReference type="Proteomes" id="UP000195521">
    <property type="component" value="Unassembled WGS sequence"/>
</dbReference>
<dbReference type="AlphaFoldDB" id="A0A1Y1JS50"/>
<name>A0A1Y1JS50_PLAGO</name>